<evidence type="ECO:0008006" key="4">
    <source>
        <dbReference type="Google" id="ProtNLM"/>
    </source>
</evidence>
<protein>
    <recommendedName>
        <fullName evidence="4">Myb-like domain-containing protein</fullName>
    </recommendedName>
</protein>
<dbReference type="Proteomes" id="UP000030748">
    <property type="component" value="Unassembled WGS sequence"/>
</dbReference>
<dbReference type="EMBL" id="KI632201">
    <property type="protein sequence ID" value="EYU22377.1"/>
    <property type="molecule type" value="Genomic_DNA"/>
</dbReference>
<dbReference type="STRING" id="4155.A0A022Q1E6"/>
<feature type="region of interest" description="Disordered" evidence="1">
    <location>
        <begin position="106"/>
        <end position="200"/>
    </location>
</feature>
<gene>
    <name evidence="2" type="ORF">MIMGU_mgv1a014116mg</name>
</gene>
<keyword evidence="3" id="KW-1185">Reference proteome</keyword>
<accession>A0A022Q1E6</accession>
<dbReference type="PANTHER" id="PTHR46872">
    <property type="entry name" value="DNA BINDING PROTEIN"/>
    <property type="match status" value="1"/>
</dbReference>
<evidence type="ECO:0000256" key="1">
    <source>
        <dbReference type="SAM" id="MobiDB-lite"/>
    </source>
</evidence>
<evidence type="ECO:0000313" key="3">
    <source>
        <dbReference type="Proteomes" id="UP000030748"/>
    </source>
</evidence>
<proteinExistence type="predicted"/>
<feature type="compositionally biased region" description="Acidic residues" evidence="1">
    <location>
        <begin position="147"/>
        <end position="164"/>
    </location>
</feature>
<name>A0A022Q1E6_ERYGU</name>
<dbReference type="InterPro" id="IPR001005">
    <property type="entry name" value="SANT/Myb"/>
</dbReference>
<dbReference type="eggNOG" id="ENOG502QSPI">
    <property type="taxonomic scope" value="Eukaryota"/>
</dbReference>
<sequence>MRCVQQHVKEAREKLLETIGENNFIDLGFCHMGDEVACKWTPADEHVFHEIVLSNPVSHGRNFWKLLRSAFPSRTKKELVSYYFNVFVLRRRAVQNRSYLLEIDSDDDEEQTCGGGDSYRNESQSLDRDTDDDGDRRGPNGKCFTVGEEEDEDSTVESFGDQDLDTSWMDDFWSEPEKGQEGVEIDGKKGENVRTRDGVA</sequence>
<dbReference type="PANTHER" id="PTHR46872:SF5">
    <property type="entry name" value="MYB-LIKE DOMAIN-CONTAINING PROTEIN"/>
    <property type="match status" value="1"/>
</dbReference>
<organism evidence="2 3">
    <name type="scientific">Erythranthe guttata</name>
    <name type="common">Yellow monkey flower</name>
    <name type="synonym">Mimulus guttatus</name>
    <dbReference type="NCBI Taxonomy" id="4155"/>
    <lineage>
        <taxon>Eukaryota</taxon>
        <taxon>Viridiplantae</taxon>
        <taxon>Streptophyta</taxon>
        <taxon>Embryophyta</taxon>
        <taxon>Tracheophyta</taxon>
        <taxon>Spermatophyta</taxon>
        <taxon>Magnoliopsida</taxon>
        <taxon>eudicotyledons</taxon>
        <taxon>Gunneridae</taxon>
        <taxon>Pentapetalae</taxon>
        <taxon>asterids</taxon>
        <taxon>lamiids</taxon>
        <taxon>Lamiales</taxon>
        <taxon>Phrymaceae</taxon>
        <taxon>Erythranthe</taxon>
    </lineage>
</organism>
<dbReference type="CDD" id="cd00167">
    <property type="entry name" value="SANT"/>
    <property type="match status" value="1"/>
</dbReference>
<evidence type="ECO:0000313" key="2">
    <source>
        <dbReference type="EMBL" id="EYU22377.1"/>
    </source>
</evidence>
<dbReference type="AlphaFoldDB" id="A0A022Q1E6"/>
<feature type="compositionally biased region" description="Basic and acidic residues" evidence="1">
    <location>
        <begin position="175"/>
        <end position="200"/>
    </location>
</feature>
<reference evidence="2 3" key="1">
    <citation type="journal article" date="2013" name="Proc. Natl. Acad. Sci. U.S.A.">
        <title>Fine-scale variation in meiotic recombination in Mimulus inferred from population shotgun sequencing.</title>
        <authorList>
            <person name="Hellsten U."/>
            <person name="Wright K.M."/>
            <person name="Jenkins J."/>
            <person name="Shu S."/>
            <person name="Yuan Y."/>
            <person name="Wessler S.R."/>
            <person name="Schmutz J."/>
            <person name="Willis J.H."/>
            <person name="Rokhsar D.S."/>
        </authorList>
    </citation>
    <scope>NUCLEOTIDE SEQUENCE [LARGE SCALE GENOMIC DNA]</scope>
    <source>
        <strain evidence="3">cv. DUN x IM62</strain>
    </source>
</reference>